<proteinExistence type="inferred from homology"/>
<evidence type="ECO:0000256" key="1">
    <source>
        <dbReference type="ARBA" id="ARBA00004123"/>
    </source>
</evidence>
<evidence type="ECO:0000256" key="6">
    <source>
        <dbReference type="ARBA" id="ARBA00023163"/>
    </source>
</evidence>
<evidence type="ECO:0000256" key="8">
    <source>
        <dbReference type="SAM" id="MobiDB-lite"/>
    </source>
</evidence>
<dbReference type="Proteomes" id="UP001163046">
    <property type="component" value="Unassembled WGS sequence"/>
</dbReference>
<dbReference type="AlphaFoldDB" id="A0A9X0CUM1"/>
<keyword evidence="3" id="KW-0677">Repeat</keyword>
<feature type="compositionally biased region" description="Polar residues" evidence="8">
    <location>
        <begin position="106"/>
        <end position="115"/>
    </location>
</feature>
<dbReference type="OrthoDB" id="10265171at2759"/>
<evidence type="ECO:0000256" key="5">
    <source>
        <dbReference type="ARBA" id="ARBA00023159"/>
    </source>
</evidence>
<dbReference type="EMBL" id="MU826394">
    <property type="protein sequence ID" value="KAJ7376632.1"/>
    <property type="molecule type" value="Genomic_DNA"/>
</dbReference>
<keyword evidence="11" id="KW-1185">Reference proteome</keyword>
<feature type="compositionally biased region" description="Polar residues" evidence="8">
    <location>
        <begin position="67"/>
        <end position="91"/>
    </location>
</feature>
<dbReference type="PANTHER" id="PTHR23107">
    <property type="entry name" value="SYNOVIAL SARCOMA ASSOCIATED SS18 PROTEIN"/>
    <property type="match status" value="1"/>
</dbReference>
<evidence type="ECO:0000313" key="11">
    <source>
        <dbReference type="Proteomes" id="UP001163046"/>
    </source>
</evidence>
<evidence type="ECO:0000313" key="10">
    <source>
        <dbReference type="EMBL" id="KAJ7376632.1"/>
    </source>
</evidence>
<evidence type="ECO:0000256" key="7">
    <source>
        <dbReference type="ARBA" id="ARBA00023242"/>
    </source>
</evidence>
<protein>
    <submittedName>
        <fullName evidence="10">Ss18, nBAF chromatin remodeling complex subunit</fullName>
    </submittedName>
</protein>
<dbReference type="GO" id="GO:0045944">
    <property type="term" value="P:positive regulation of transcription by RNA polymerase II"/>
    <property type="evidence" value="ECO:0007669"/>
    <property type="project" value="TreeGrafter"/>
</dbReference>
<evidence type="ECO:0000256" key="2">
    <source>
        <dbReference type="ARBA" id="ARBA00007945"/>
    </source>
</evidence>
<feature type="compositionally biased region" description="Low complexity" evidence="8">
    <location>
        <begin position="216"/>
        <end position="255"/>
    </location>
</feature>
<name>A0A9X0CUM1_9CNID</name>
<comment type="subcellular location">
    <subcellularLocation>
        <location evidence="1">Nucleus</location>
    </subcellularLocation>
</comment>
<keyword evidence="4" id="KW-0805">Transcription regulation</keyword>
<feature type="domain" description="SS18 N-terminal" evidence="9">
    <location>
        <begin position="9"/>
        <end position="69"/>
    </location>
</feature>
<dbReference type="Pfam" id="PF05030">
    <property type="entry name" value="SSXT"/>
    <property type="match status" value="1"/>
</dbReference>
<evidence type="ECO:0000256" key="4">
    <source>
        <dbReference type="ARBA" id="ARBA00023015"/>
    </source>
</evidence>
<reference evidence="10" key="1">
    <citation type="submission" date="2023-01" db="EMBL/GenBank/DDBJ databases">
        <title>Genome assembly of the deep-sea coral Lophelia pertusa.</title>
        <authorList>
            <person name="Herrera S."/>
            <person name="Cordes E."/>
        </authorList>
    </citation>
    <scope>NUCLEOTIDE SEQUENCE</scope>
    <source>
        <strain evidence="10">USNM1676648</strain>
        <tissue evidence="10">Polyp</tissue>
    </source>
</reference>
<feature type="region of interest" description="Disordered" evidence="8">
    <location>
        <begin position="148"/>
        <end position="344"/>
    </location>
</feature>
<evidence type="ECO:0000259" key="9">
    <source>
        <dbReference type="Pfam" id="PF05030"/>
    </source>
</evidence>
<dbReference type="GO" id="GO:0003713">
    <property type="term" value="F:transcription coactivator activity"/>
    <property type="evidence" value="ECO:0007669"/>
    <property type="project" value="TreeGrafter"/>
</dbReference>
<sequence>MTFVPGRQRQEPTQQTVQSLLDENSQLIQAIVDYQNKGKAYECTQYQQLLHRNLVYLATLADNTQSMQNTIPAPGSQSGPSMKTPPTSVTPPTGAGMLQPGLPDMTPNSGSSSDMMPTVPGMNAGMPSGMNDPLKSNMLPQLGGMSGPTTTGYGTSSVGGMGQSTSSPPQLQHPPMTAQSHIGYPSPSQSRPVAPPTMSGPMGNLPPQVSIQSHAPPMAQHMMPQNQQQSQQYIIQQRQMQFRQGAPQQMPQQQQSLSHSRPGYGPPTSGGMPSASMMPGYPSQQQTQRYNPYRQPPQQQGLSHMPYPTQQQPSPMQGQTVMGQQPPMGQAPVGQSPMQQPPLV</sequence>
<evidence type="ECO:0000256" key="3">
    <source>
        <dbReference type="ARBA" id="ARBA00022737"/>
    </source>
</evidence>
<feature type="compositionally biased region" description="Polar residues" evidence="8">
    <location>
        <begin position="308"/>
        <end position="323"/>
    </location>
</feature>
<keyword evidence="5" id="KW-0010">Activator</keyword>
<keyword evidence="6" id="KW-0804">Transcription</keyword>
<dbReference type="PANTHER" id="PTHR23107:SF0">
    <property type="entry name" value="IP09280P"/>
    <property type="match status" value="1"/>
</dbReference>
<dbReference type="InterPro" id="IPR007726">
    <property type="entry name" value="SS18_N"/>
</dbReference>
<gene>
    <name evidence="10" type="primary">SS18</name>
    <name evidence="10" type="ORF">OS493_033512</name>
</gene>
<dbReference type="GO" id="GO:0005654">
    <property type="term" value="C:nucleoplasm"/>
    <property type="evidence" value="ECO:0007669"/>
    <property type="project" value="UniProtKB-ARBA"/>
</dbReference>
<accession>A0A9X0CUM1</accession>
<comment type="caution">
    <text evidence="10">The sequence shown here is derived from an EMBL/GenBank/DDBJ whole genome shotgun (WGS) entry which is preliminary data.</text>
</comment>
<keyword evidence="7" id="KW-0539">Nucleus</keyword>
<organism evidence="10 11">
    <name type="scientific">Desmophyllum pertusum</name>
    <dbReference type="NCBI Taxonomy" id="174260"/>
    <lineage>
        <taxon>Eukaryota</taxon>
        <taxon>Metazoa</taxon>
        <taxon>Cnidaria</taxon>
        <taxon>Anthozoa</taxon>
        <taxon>Hexacorallia</taxon>
        <taxon>Scleractinia</taxon>
        <taxon>Caryophylliina</taxon>
        <taxon>Caryophylliidae</taxon>
        <taxon>Desmophyllum</taxon>
    </lineage>
</organism>
<feature type="region of interest" description="Disordered" evidence="8">
    <location>
        <begin position="67"/>
        <end position="116"/>
    </location>
</feature>
<feature type="compositionally biased region" description="Low complexity" evidence="8">
    <location>
        <begin position="284"/>
        <end position="300"/>
    </location>
</feature>
<comment type="similarity">
    <text evidence="2">Belongs to the SS18 family.</text>
</comment>